<evidence type="ECO:0008006" key="4">
    <source>
        <dbReference type="Google" id="ProtNLM"/>
    </source>
</evidence>
<sequence length="139" mass="15129">MREMKRIAAVTALVIGSMATAGVTAASASDMTRDGDRASCAKTKIYLNDDWGCVISSGDRVKVADDTWDGNGTRLHWTSSLPNSSGKTEGYCKDYDGSENGSKECDYQFPEGTTINYKLEQISDGEVVDANERWRQAVV</sequence>
<dbReference type="HOGENOM" id="CLU_1840937_0_0_11"/>
<name>R4T3I1_9PSEU</name>
<reference evidence="2 3" key="1">
    <citation type="journal article" date="2013" name="BMC Genomics">
        <title>ContigScape: a Cytoscape plugin facilitating microbial genome gap closing.</title>
        <authorList>
            <person name="Tang B."/>
            <person name="Wang Q."/>
            <person name="Yang M."/>
            <person name="Xie F."/>
            <person name="Zhu Y."/>
            <person name="Zhuo Y."/>
            <person name="Wang S."/>
            <person name="Gao H."/>
            <person name="Ding X."/>
            <person name="Zhang L."/>
            <person name="Zhao G."/>
            <person name="Zheng H."/>
        </authorList>
    </citation>
    <scope>NUCLEOTIDE SEQUENCE [LARGE SCALE GENOMIC DNA]</scope>
    <source>
        <strain evidence="2 3">HCCB10007</strain>
    </source>
</reference>
<feature type="chain" id="PRO_5039548553" description="Secreted protein" evidence="1">
    <location>
        <begin position="22"/>
        <end position="139"/>
    </location>
</feature>
<evidence type="ECO:0000313" key="3">
    <source>
        <dbReference type="Proteomes" id="UP000013968"/>
    </source>
</evidence>
<organism evidence="2 3">
    <name type="scientific">Amycolatopsis keratiniphila</name>
    <dbReference type="NCBI Taxonomy" id="129921"/>
    <lineage>
        <taxon>Bacteria</taxon>
        <taxon>Bacillati</taxon>
        <taxon>Actinomycetota</taxon>
        <taxon>Actinomycetes</taxon>
        <taxon>Pseudonocardiales</taxon>
        <taxon>Pseudonocardiaceae</taxon>
        <taxon>Amycolatopsis</taxon>
        <taxon>Amycolatopsis japonica group</taxon>
    </lineage>
</organism>
<keyword evidence="3" id="KW-1185">Reference proteome</keyword>
<keyword evidence="1" id="KW-0732">Signal</keyword>
<protein>
    <recommendedName>
        <fullName evidence="4">Secreted protein</fullName>
    </recommendedName>
</protein>
<proteinExistence type="predicted"/>
<feature type="signal peptide" evidence="1">
    <location>
        <begin position="1"/>
        <end position="21"/>
    </location>
</feature>
<evidence type="ECO:0000313" key="2">
    <source>
        <dbReference type="EMBL" id="AGM05562.1"/>
    </source>
</evidence>
<gene>
    <name evidence="2" type="ORF">AORI_2976</name>
</gene>
<dbReference type="AlphaFoldDB" id="R4T3I1"/>
<dbReference type="Proteomes" id="UP000013968">
    <property type="component" value="Chromosome"/>
</dbReference>
<dbReference type="KEGG" id="aoi:AORI_2976"/>
<accession>R4T3I1</accession>
<dbReference type="EMBL" id="CP003410">
    <property type="protein sequence ID" value="AGM05562.1"/>
    <property type="molecule type" value="Genomic_DNA"/>
</dbReference>
<evidence type="ECO:0000256" key="1">
    <source>
        <dbReference type="SAM" id="SignalP"/>
    </source>
</evidence>
<dbReference type="PATRIC" id="fig|1156913.3.peg.3049"/>